<comment type="caution">
    <text evidence="1">The sequence shown here is derived from an EMBL/GenBank/DDBJ whole genome shotgun (WGS) entry which is preliminary data.</text>
</comment>
<evidence type="ECO:0000313" key="1">
    <source>
        <dbReference type="EMBL" id="OOS24555.1"/>
    </source>
</evidence>
<keyword evidence="2" id="KW-1185">Reference proteome</keyword>
<organism evidence="1 2">
    <name type="scientific">Moraxella pluranimalium</name>
    <dbReference type="NCBI Taxonomy" id="470453"/>
    <lineage>
        <taxon>Bacteria</taxon>
        <taxon>Pseudomonadati</taxon>
        <taxon>Pseudomonadota</taxon>
        <taxon>Gammaproteobacteria</taxon>
        <taxon>Moraxellales</taxon>
        <taxon>Moraxellaceae</taxon>
        <taxon>Moraxella</taxon>
    </lineage>
</organism>
<proteinExistence type="predicted"/>
<dbReference type="AlphaFoldDB" id="A0A1T0CQD2"/>
<reference evidence="1 2" key="1">
    <citation type="submission" date="2017-02" db="EMBL/GenBank/DDBJ databases">
        <title>Draft genome sequence of Moraxella pluranimalium CCUG 54913T type strain.</title>
        <authorList>
            <person name="Salva-Serra F."/>
            <person name="Engstrom-Jakobsson H."/>
            <person name="Thorell K."/>
            <person name="Jaen-Luchoro D."/>
            <person name="Gonzales-Siles L."/>
            <person name="Karlsson R."/>
            <person name="Yazdan S."/>
            <person name="Boulund F."/>
            <person name="Johnning A."/>
            <person name="Engstrand L."/>
            <person name="Kristiansson E."/>
            <person name="Moore E."/>
        </authorList>
    </citation>
    <scope>NUCLEOTIDE SEQUENCE [LARGE SCALE GENOMIC DNA]</scope>
    <source>
        <strain evidence="1 2">CCUG 54913</strain>
    </source>
</reference>
<sequence length="167" mass="18544">MGDHLEWNVQPARTALKYLTMHPDTPMHKMMSEATQFSDFAAKYALAKHTEAKAKKAGKSKAEAFELGIQAAQEAFINYDTPTARGMQSANDLGVLMFTKFLFRFQRVLARHLHSNGGHVIAQHFLVESFLPFAGILNPLGIVPNVGMSAAGWFSGFTMLPWLSIFL</sequence>
<protein>
    <submittedName>
        <fullName evidence="1">Uncharacterized protein</fullName>
    </submittedName>
</protein>
<dbReference type="EMBL" id="MUYU01000009">
    <property type="protein sequence ID" value="OOS24555.1"/>
    <property type="molecule type" value="Genomic_DNA"/>
</dbReference>
<evidence type="ECO:0000313" key="2">
    <source>
        <dbReference type="Proteomes" id="UP000189800"/>
    </source>
</evidence>
<dbReference type="Proteomes" id="UP000189800">
    <property type="component" value="Unassembled WGS sequence"/>
</dbReference>
<name>A0A1T0CQD2_9GAMM</name>
<gene>
    <name evidence="1" type="ORF">B0680_03730</name>
</gene>
<accession>A0A1T0CQD2</accession>